<organism evidence="2 3">
    <name type="scientific">Camellia sinensis var. sinensis</name>
    <name type="common">China tea</name>
    <dbReference type="NCBI Taxonomy" id="542762"/>
    <lineage>
        <taxon>Eukaryota</taxon>
        <taxon>Viridiplantae</taxon>
        <taxon>Streptophyta</taxon>
        <taxon>Embryophyta</taxon>
        <taxon>Tracheophyta</taxon>
        <taxon>Spermatophyta</taxon>
        <taxon>Magnoliopsida</taxon>
        <taxon>eudicotyledons</taxon>
        <taxon>Gunneridae</taxon>
        <taxon>Pentapetalae</taxon>
        <taxon>asterids</taxon>
        <taxon>Ericales</taxon>
        <taxon>Theaceae</taxon>
        <taxon>Camellia</taxon>
    </lineage>
</organism>
<keyword evidence="1" id="KW-0472">Membrane</keyword>
<evidence type="ECO:0000313" key="2">
    <source>
        <dbReference type="EMBL" id="THG03648.1"/>
    </source>
</evidence>
<comment type="caution">
    <text evidence="2">The sequence shown here is derived from an EMBL/GenBank/DDBJ whole genome shotgun (WGS) entry which is preliminary data.</text>
</comment>
<keyword evidence="1" id="KW-0812">Transmembrane</keyword>
<evidence type="ECO:0000313" key="3">
    <source>
        <dbReference type="Proteomes" id="UP000306102"/>
    </source>
</evidence>
<dbReference type="EMBL" id="SDRB02010909">
    <property type="protein sequence ID" value="THG03648.1"/>
    <property type="molecule type" value="Genomic_DNA"/>
</dbReference>
<evidence type="ECO:0000256" key="1">
    <source>
        <dbReference type="SAM" id="Phobius"/>
    </source>
</evidence>
<keyword evidence="3" id="KW-1185">Reference proteome</keyword>
<proteinExistence type="predicted"/>
<protein>
    <submittedName>
        <fullName evidence="2">Uncharacterized protein</fullName>
    </submittedName>
</protein>
<gene>
    <name evidence="2" type="ORF">TEA_006356</name>
</gene>
<reference evidence="2 3" key="1">
    <citation type="journal article" date="2018" name="Proc. Natl. Acad. Sci. U.S.A.">
        <title>Draft genome sequence of Camellia sinensis var. sinensis provides insights into the evolution of the tea genome and tea quality.</title>
        <authorList>
            <person name="Wei C."/>
            <person name="Yang H."/>
            <person name="Wang S."/>
            <person name="Zhao J."/>
            <person name="Liu C."/>
            <person name="Gao L."/>
            <person name="Xia E."/>
            <person name="Lu Y."/>
            <person name="Tai Y."/>
            <person name="She G."/>
            <person name="Sun J."/>
            <person name="Cao H."/>
            <person name="Tong W."/>
            <person name="Gao Q."/>
            <person name="Li Y."/>
            <person name="Deng W."/>
            <person name="Jiang X."/>
            <person name="Wang W."/>
            <person name="Chen Q."/>
            <person name="Zhang S."/>
            <person name="Li H."/>
            <person name="Wu J."/>
            <person name="Wang P."/>
            <person name="Li P."/>
            <person name="Shi C."/>
            <person name="Zheng F."/>
            <person name="Jian J."/>
            <person name="Huang B."/>
            <person name="Shan D."/>
            <person name="Shi M."/>
            <person name="Fang C."/>
            <person name="Yue Y."/>
            <person name="Li F."/>
            <person name="Li D."/>
            <person name="Wei S."/>
            <person name="Han B."/>
            <person name="Jiang C."/>
            <person name="Yin Y."/>
            <person name="Xia T."/>
            <person name="Zhang Z."/>
            <person name="Bennetzen J.L."/>
            <person name="Zhao S."/>
            <person name="Wan X."/>
        </authorList>
    </citation>
    <scope>NUCLEOTIDE SEQUENCE [LARGE SCALE GENOMIC DNA]</scope>
    <source>
        <strain evidence="3">cv. Shuchazao</strain>
        <tissue evidence="2">Leaf</tissue>
    </source>
</reference>
<keyword evidence="1" id="KW-1133">Transmembrane helix</keyword>
<name>A0A4S4DL41_CAMSN</name>
<dbReference type="Proteomes" id="UP000306102">
    <property type="component" value="Unassembled WGS sequence"/>
</dbReference>
<feature type="transmembrane region" description="Helical" evidence="1">
    <location>
        <begin position="194"/>
        <end position="214"/>
    </location>
</feature>
<dbReference type="AlphaFoldDB" id="A0A4S4DL41"/>
<accession>A0A4S4DL41</accession>
<sequence>MGVLAVVQGNVADRAHAELLAVKLELEDERRKVVSLGFQLGSEQKKLEEAQKAYVVGNDRWDEAMTCNEDLRAQSIKEKEEADSKIAGFEKESEKFLYLPFEVEAEVTVEVRVAIDVAVEIEAHVGRFVLQALTPPMVIISDNDDSDNDLVSTITSIPGSLVAPHRRQRPTLSFYYHVYPRFFGCSTQKAKANLRVHLLRLGFCFSIVVFFFFFRKLVYRMFG</sequence>